<feature type="region of interest" description="Disordered" evidence="1">
    <location>
        <begin position="1"/>
        <end position="23"/>
    </location>
</feature>
<dbReference type="Proteomes" id="UP000005933">
    <property type="component" value="Unassembled WGS sequence"/>
</dbReference>
<keyword evidence="2" id="KW-0472">Membrane</keyword>
<dbReference type="Gene3D" id="3.30.530.20">
    <property type="match status" value="1"/>
</dbReference>
<dbReference type="EMBL" id="AAKL01000003">
    <property type="protein sequence ID" value="EAP74480.1"/>
    <property type="molecule type" value="Genomic_DNA"/>
</dbReference>
<evidence type="ECO:0000256" key="2">
    <source>
        <dbReference type="SAM" id="Phobius"/>
    </source>
</evidence>
<evidence type="ECO:0000313" key="3">
    <source>
        <dbReference type="EMBL" id="EAP74480.1"/>
    </source>
</evidence>
<proteinExistence type="predicted"/>
<keyword evidence="2" id="KW-0812">Transmembrane</keyword>
<organism evidence="3 4">
    <name type="scientific">Ralstonia solanacearum (strain UW551)</name>
    <dbReference type="NCBI Taxonomy" id="342110"/>
    <lineage>
        <taxon>Bacteria</taxon>
        <taxon>Pseudomonadati</taxon>
        <taxon>Pseudomonadota</taxon>
        <taxon>Betaproteobacteria</taxon>
        <taxon>Burkholderiales</taxon>
        <taxon>Burkholderiaceae</taxon>
        <taxon>Ralstonia</taxon>
        <taxon>Ralstonia solanacearum species complex</taxon>
    </lineage>
</organism>
<feature type="compositionally biased region" description="Basic residues" evidence="1">
    <location>
        <begin position="10"/>
        <end position="23"/>
    </location>
</feature>
<accession>A0AB33VKG1</accession>
<feature type="region of interest" description="Disordered" evidence="1">
    <location>
        <begin position="92"/>
        <end position="114"/>
    </location>
</feature>
<dbReference type="AlphaFoldDB" id="A0AB33VKG1"/>
<name>A0AB33VKG1_RALSU</name>
<evidence type="ECO:0000256" key="1">
    <source>
        <dbReference type="SAM" id="MobiDB-lite"/>
    </source>
</evidence>
<feature type="transmembrane region" description="Helical" evidence="2">
    <location>
        <begin position="57"/>
        <end position="75"/>
    </location>
</feature>
<comment type="caution">
    <text evidence="3">The sequence shown here is derived from an EMBL/GenBank/DDBJ whole genome shotgun (WGS) entry which is preliminary data.</text>
</comment>
<gene>
    <name evidence="3" type="ORF">RRSL_04326</name>
</gene>
<dbReference type="SUPFAM" id="SSF55961">
    <property type="entry name" value="Bet v1-like"/>
    <property type="match status" value="1"/>
</dbReference>
<evidence type="ECO:0000313" key="4">
    <source>
        <dbReference type="Proteomes" id="UP000005933"/>
    </source>
</evidence>
<dbReference type="CDD" id="cd07822">
    <property type="entry name" value="SRPBCC_4"/>
    <property type="match status" value="1"/>
</dbReference>
<reference evidence="3 4" key="1">
    <citation type="journal article" date="2006" name="Mol. Plant Microbe Interact.">
        <title>Identification of open reading frames unique to a select agent: Ralstonia solanacearum race 3 biovar 2.</title>
        <authorList>
            <person name="Gabriel D.W."/>
            <person name="Allen C."/>
            <person name="Schell M."/>
            <person name="Denny T.P."/>
            <person name="Greenberg J.T."/>
            <person name="Duan Y.P."/>
            <person name="Flores-Cruz Z."/>
            <person name="Huang Q."/>
            <person name="Clifford J.M."/>
            <person name="Presting G."/>
            <person name="Gonzalez E.T."/>
            <person name="Reddy J."/>
            <person name="Elphinstone J."/>
            <person name="Swanson J."/>
            <person name="Yao J."/>
            <person name="Mulholland V."/>
            <person name="Liu L."/>
            <person name="Farmerie W."/>
            <person name="Patnaikuni M."/>
            <person name="Balogh B."/>
            <person name="Norman D."/>
            <person name="Alvarez A."/>
            <person name="Castillo J.A."/>
            <person name="Jones J."/>
            <person name="Saddler G."/>
            <person name="Walunas T."/>
            <person name="Zhukov A."/>
            <person name="Mikhailova N."/>
        </authorList>
    </citation>
    <scope>NUCLEOTIDE SEQUENCE [LARGE SCALE GENOMIC DNA]</scope>
    <source>
        <strain evidence="3 4">UW551</strain>
    </source>
</reference>
<keyword evidence="2" id="KW-1133">Transmembrane helix</keyword>
<dbReference type="InterPro" id="IPR023393">
    <property type="entry name" value="START-like_dom_sf"/>
</dbReference>
<sequence length="294" mass="32380">MKQPACTWKRPSRPKARSTRCARPRRISRRDVIRSALSSAQARLGTSDTGTRLRARFLLPVLFCLLISAIRMAGISNDDWMDHCRPLIIQGNATPTGTRPARQPADVDSTEHEDEGAMSDIVWPARFLPGTTDNYVSNETIVAGLCAADVWPWLSDTAAWPTYYSNVSDIRFHDGSGPGLRQGARFRFTTFSFPVEAEVTDYAPPADGKPGRVAWHGWVEGDAQTRLDVHHAWLFEDLPGGRVRILTQETQIGKPAEALARTLPNPMLNAHQAWIDGLARCAVEGARGGRQAAG</sequence>
<protein>
    <recommendedName>
        <fullName evidence="5">SRPBCC domain-containing protein</fullName>
    </recommendedName>
</protein>
<evidence type="ECO:0008006" key="5">
    <source>
        <dbReference type="Google" id="ProtNLM"/>
    </source>
</evidence>